<comment type="similarity">
    <text evidence="1">Belongs to the band 7/mec-2 family.</text>
</comment>
<dbReference type="WBParaSite" id="EVEC_0000702301-mRNA-1">
    <property type="protein sequence ID" value="EVEC_0000702301-mRNA-1"/>
    <property type="gene ID" value="EVEC_0000702301"/>
</dbReference>
<dbReference type="Gene3D" id="3.30.479.30">
    <property type="entry name" value="Band 7 domain"/>
    <property type="match status" value="1"/>
</dbReference>
<accession>A0A0N4V9B5</accession>
<gene>
    <name evidence="4" type="ORF">EVEC_LOCUS6544</name>
</gene>
<dbReference type="InterPro" id="IPR003033">
    <property type="entry name" value="SCP2_sterol-bd_dom"/>
</dbReference>
<reference evidence="4 5" key="2">
    <citation type="submission" date="2018-10" db="EMBL/GenBank/DDBJ databases">
        <authorList>
            <consortium name="Pathogen Informatics"/>
        </authorList>
    </citation>
    <scope>NUCLEOTIDE SEQUENCE [LARGE SCALE GENOMIC DNA]</scope>
</reference>
<organism evidence="6">
    <name type="scientific">Enterobius vermicularis</name>
    <name type="common">Human pinworm</name>
    <dbReference type="NCBI Taxonomy" id="51028"/>
    <lineage>
        <taxon>Eukaryota</taxon>
        <taxon>Metazoa</taxon>
        <taxon>Ecdysozoa</taxon>
        <taxon>Nematoda</taxon>
        <taxon>Chromadorea</taxon>
        <taxon>Rhabditida</taxon>
        <taxon>Spirurina</taxon>
        <taxon>Oxyuridomorpha</taxon>
        <taxon>Oxyuroidea</taxon>
        <taxon>Oxyuridae</taxon>
        <taxon>Enterobius</taxon>
    </lineage>
</organism>
<evidence type="ECO:0000313" key="5">
    <source>
        <dbReference type="Proteomes" id="UP000274131"/>
    </source>
</evidence>
<dbReference type="InterPro" id="IPR036013">
    <property type="entry name" value="Band_7/SPFH_dom_sf"/>
</dbReference>
<dbReference type="AlphaFoldDB" id="A0A0N4V9B5"/>
<reference evidence="6" key="1">
    <citation type="submission" date="2017-02" db="UniProtKB">
        <authorList>
            <consortium name="WormBaseParasite"/>
        </authorList>
    </citation>
    <scope>IDENTIFICATION</scope>
</reference>
<evidence type="ECO:0000256" key="1">
    <source>
        <dbReference type="ARBA" id="ARBA00008164"/>
    </source>
</evidence>
<dbReference type="EMBL" id="UXUI01008554">
    <property type="protein sequence ID" value="VDD91793.1"/>
    <property type="molecule type" value="Genomic_DNA"/>
</dbReference>
<dbReference type="PANTHER" id="PTHR10264">
    <property type="entry name" value="BAND 7 PROTEIN-RELATED"/>
    <property type="match status" value="1"/>
</dbReference>
<dbReference type="OrthoDB" id="3592703at2759"/>
<dbReference type="InterPro" id="IPR036527">
    <property type="entry name" value="SCP2_sterol-bd_dom_sf"/>
</dbReference>
<feature type="compositionally biased region" description="Basic and acidic residues" evidence="2">
    <location>
        <begin position="165"/>
        <end position="181"/>
    </location>
</feature>
<evidence type="ECO:0000259" key="3">
    <source>
        <dbReference type="Pfam" id="PF02036"/>
    </source>
</evidence>
<dbReference type="Gene3D" id="3.30.1050.10">
    <property type="entry name" value="SCP2 sterol-binding domain"/>
    <property type="match status" value="1"/>
</dbReference>
<dbReference type="STRING" id="51028.A0A0N4V9B5"/>
<dbReference type="Pfam" id="PF02036">
    <property type="entry name" value="SCP2"/>
    <property type="match status" value="1"/>
</dbReference>
<proteinExistence type="inferred from homology"/>
<dbReference type="SUPFAM" id="SSF55718">
    <property type="entry name" value="SCP-like"/>
    <property type="match status" value="1"/>
</dbReference>
<evidence type="ECO:0000313" key="4">
    <source>
        <dbReference type="EMBL" id="VDD91793.1"/>
    </source>
</evidence>
<dbReference type="Proteomes" id="UP000274131">
    <property type="component" value="Unassembled WGS sequence"/>
</dbReference>
<name>A0A0N4V9B5_ENTVE</name>
<dbReference type="SUPFAM" id="SSF117892">
    <property type="entry name" value="Band 7/SPFH domain"/>
    <property type="match status" value="1"/>
</dbReference>
<dbReference type="GO" id="GO:0005886">
    <property type="term" value="C:plasma membrane"/>
    <property type="evidence" value="ECO:0007669"/>
    <property type="project" value="InterPro"/>
</dbReference>
<evidence type="ECO:0000313" key="6">
    <source>
        <dbReference type="WBParaSite" id="EVEC_0000702301-mRNA-1"/>
    </source>
</evidence>
<keyword evidence="5" id="KW-1185">Reference proteome</keyword>
<sequence>MQIITVDRGLVELGATVFFQIKDAVAAVCAIKERNQSTRTLAITVLHRLVCRKRICEIIGGYGKAELAEALKGELFEMTSSWGIEITKIELSEIKVLKDGENIALETFTKTQINNCENIIFFLQVLKSDFGATLLKSLGSTVQSFVMENKEEKKDLIDFPDDDGDAKGKEDKSKTAKRSTEKNTAQLNSAVSGSSLPGTSKGSNESIDLDQLLGLISMVIDEHLVALVGHIFQIECVEVGDFYIDLKNGQGSCGRGRRANADVIFRLRQEAFQNFLKKKLSPLQAYFDGTVQISGSKKAAMKLSFLSERLVHLF</sequence>
<feature type="compositionally biased region" description="Polar residues" evidence="2">
    <location>
        <begin position="182"/>
        <end position="202"/>
    </location>
</feature>
<dbReference type="PANTHER" id="PTHR10264:SF28">
    <property type="entry name" value="BAND 7 DOMAIN-CONTAINING PROTEIN"/>
    <property type="match status" value="1"/>
</dbReference>
<feature type="domain" description="SCP2" evidence="3">
    <location>
        <begin position="221"/>
        <end position="306"/>
    </location>
</feature>
<feature type="region of interest" description="Disordered" evidence="2">
    <location>
        <begin position="156"/>
        <end position="202"/>
    </location>
</feature>
<dbReference type="InterPro" id="IPR043202">
    <property type="entry name" value="Band-7_stomatin-like"/>
</dbReference>
<protein>
    <submittedName>
        <fullName evidence="6">SCP2 domain-containing protein</fullName>
    </submittedName>
</protein>
<evidence type="ECO:0000256" key="2">
    <source>
        <dbReference type="SAM" id="MobiDB-lite"/>
    </source>
</evidence>